<dbReference type="RefSeq" id="WP_279964686.1">
    <property type="nucleotide sequence ID" value="NZ_CP122537.1"/>
</dbReference>
<dbReference type="Proteomes" id="UP001243420">
    <property type="component" value="Chromosome"/>
</dbReference>
<dbReference type="EMBL" id="CP122537">
    <property type="protein sequence ID" value="WGH78017.1"/>
    <property type="molecule type" value="Genomic_DNA"/>
</dbReference>
<dbReference type="PANTHER" id="PTHR37461">
    <property type="entry name" value="ANTI-SIGMA-K FACTOR RSKA"/>
    <property type="match status" value="1"/>
</dbReference>
<sequence length="224" mass="23023">MSETGPPTPEEDDRVLVGEYVLGLLSPEAARAVEDRLAREPALRDLHADWEASLSPLLRARPVEPPPRLEAAIAARLFPVRRRAAVAKWLALFGVPVAAFVLALLAVQPQLRAPAPALDAEMATDGEAEGAALRFAASVTGDTLTVERLAGTARPGRALELWLIAGEAAPVSLGLLPETGPLTVTLAAPPAPGTILAVSDEPPGGSPTGAPTGDVLAAGALTET</sequence>
<keyword evidence="2" id="KW-0812">Transmembrane</keyword>
<feature type="region of interest" description="Disordered" evidence="1">
    <location>
        <begin position="200"/>
        <end position="224"/>
    </location>
</feature>
<evidence type="ECO:0000259" key="3">
    <source>
        <dbReference type="Pfam" id="PF10099"/>
    </source>
</evidence>
<keyword evidence="5" id="KW-1185">Reference proteome</keyword>
<name>A0ABY8LBM4_9RHOB</name>
<feature type="transmembrane region" description="Helical" evidence="2">
    <location>
        <begin position="86"/>
        <end position="107"/>
    </location>
</feature>
<keyword evidence="2" id="KW-1133">Transmembrane helix</keyword>
<protein>
    <submittedName>
        <fullName evidence="4">Anti-sigma factor</fullName>
    </submittedName>
</protein>
<evidence type="ECO:0000256" key="1">
    <source>
        <dbReference type="SAM" id="MobiDB-lite"/>
    </source>
</evidence>
<dbReference type="PANTHER" id="PTHR37461:SF1">
    <property type="entry name" value="ANTI-SIGMA-K FACTOR RSKA"/>
    <property type="match status" value="1"/>
</dbReference>
<dbReference type="InterPro" id="IPR051474">
    <property type="entry name" value="Anti-sigma-K/W_factor"/>
</dbReference>
<evidence type="ECO:0000313" key="5">
    <source>
        <dbReference type="Proteomes" id="UP001243420"/>
    </source>
</evidence>
<dbReference type="InterPro" id="IPR018764">
    <property type="entry name" value="RskA_C"/>
</dbReference>
<evidence type="ECO:0000313" key="4">
    <source>
        <dbReference type="EMBL" id="WGH78017.1"/>
    </source>
</evidence>
<dbReference type="Pfam" id="PF10099">
    <property type="entry name" value="RskA_C"/>
    <property type="match status" value="1"/>
</dbReference>
<evidence type="ECO:0000256" key="2">
    <source>
        <dbReference type="SAM" id="Phobius"/>
    </source>
</evidence>
<accession>A0ABY8LBM4</accession>
<feature type="domain" description="Anti-sigma K factor RskA C-terminal" evidence="3">
    <location>
        <begin position="97"/>
        <end position="215"/>
    </location>
</feature>
<gene>
    <name evidence="4" type="ORF">P8627_13400</name>
</gene>
<proteinExistence type="predicted"/>
<organism evidence="4 5">
    <name type="scientific">Jannaschia ovalis</name>
    <dbReference type="NCBI Taxonomy" id="3038773"/>
    <lineage>
        <taxon>Bacteria</taxon>
        <taxon>Pseudomonadati</taxon>
        <taxon>Pseudomonadota</taxon>
        <taxon>Alphaproteobacteria</taxon>
        <taxon>Rhodobacterales</taxon>
        <taxon>Roseobacteraceae</taxon>
        <taxon>Jannaschia</taxon>
    </lineage>
</organism>
<keyword evidence="2" id="KW-0472">Membrane</keyword>
<reference evidence="4 5" key="1">
    <citation type="submission" date="2023-04" db="EMBL/GenBank/DDBJ databases">
        <title>Jannaschia ovalis sp. nov., a marine bacterium isolated from sea tidal flat.</title>
        <authorList>
            <person name="Kwon D.Y."/>
            <person name="Kim J.-J."/>
        </authorList>
    </citation>
    <scope>NUCLEOTIDE SEQUENCE [LARGE SCALE GENOMIC DNA]</scope>
    <source>
        <strain evidence="4 5">GRR-S6-38</strain>
    </source>
</reference>